<dbReference type="GO" id="GO:0071949">
    <property type="term" value="F:FAD binding"/>
    <property type="evidence" value="ECO:0007669"/>
    <property type="project" value="InterPro"/>
</dbReference>
<evidence type="ECO:0000256" key="5">
    <source>
        <dbReference type="SAM" id="MobiDB-lite"/>
    </source>
</evidence>
<dbReference type="InterPro" id="IPR016166">
    <property type="entry name" value="FAD-bd_PCMH"/>
</dbReference>
<dbReference type="Proteomes" id="UP000224854">
    <property type="component" value="Unassembled WGS sequence"/>
</dbReference>
<dbReference type="PROSITE" id="PS51387">
    <property type="entry name" value="FAD_PCMH"/>
    <property type="match status" value="1"/>
</dbReference>
<name>A0A2C5YY87_9HYPO</name>
<dbReference type="InterPro" id="IPR036318">
    <property type="entry name" value="FAD-bd_PCMH-like_sf"/>
</dbReference>
<feature type="domain" description="FAD-binding PCMH-type" evidence="6">
    <location>
        <begin position="79"/>
        <end position="252"/>
    </location>
</feature>
<dbReference type="PANTHER" id="PTHR42973">
    <property type="entry name" value="BINDING OXIDOREDUCTASE, PUTATIVE (AFU_ORTHOLOGUE AFUA_1G17690)-RELATED"/>
    <property type="match status" value="1"/>
</dbReference>
<evidence type="ECO:0000256" key="3">
    <source>
        <dbReference type="ARBA" id="ARBA00022827"/>
    </source>
</evidence>
<dbReference type="InterPro" id="IPR006094">
    <property type="entry name" value="Oxid_FAD_bind_N"/>
</dbReference>
<dbReference type="OrthoDB" id="2151789at2759"/>
<comment type="caution">
    <text evidence="7">The sequence shown here is derived from an EMBL/GenBank/DDBJ whole genome shotgun (WGS) entry which is preliminary data.</text>
</comment>
<accession>A0A2C5YY87</accession>
<evidence type="ECO:0000313" key="7">
    <source>
        <dbReference type="EMBL" id="PHH72593.1"/>
    </source>
</evidence>
<dbReference type="Gene3D" id="3.30.465.10">
    <property type="match status" value="1"/>
</dbReference>
<organism evidence="7 8">
    <name type="scientific">Ophiocordyceps australis</name>
    <dbReference type="NCBI Taxonomy" id="1399860"/>
    <lineage>
        <taxon>Eukaryota</taxon>
        <taxon>Fungi</taxon>
        <taxon>Dikarya</taxon>
        <taxon>Ascomycota</taxon>
        <taxon>Pezizomycotina</taxon>
        <taxon>Sordariomycetes</taxon>
        <taxon>Hypocreomycetidae</taxon>
        <taxon>Hypocreales</taxon>
        <taxon>Ophiocordycipitaceae</taxon>
        <taxon>Ophiocordyceps</taxon>
    </lineage>
</organism>
<evidence type="ECO:0000256" key="2">
    <source>
        <dbReference type="ARBA" id="ARBA00022630"/>
    </source>
</evidence>
<keyword evidence="8" id="KW-1185">Reference proteome</keyword>
<evidence type="ECO:0000313" key="8">
    <source>
        <dbReference type="Proteomes" id="UP000224854"/>
    </source>
</evidence>
<dbReference type="PANTHER" id="PTHR42973:SF13">
    <property type="entry name" value="FAD-BINDING PCMH-TYPE DOMAIN-CONTAINING PROTEIN"/>
    <property type="match status" value="1"/>
</dbReference>
<evidence type="ECO:0000256" key="4">
    <source>
        <dbReference type="ARBA" id="ARBA00023002"/>
    </source>
</evidence>
<sequence length="439" mass="47409">MASKLTSSLALDFSLPESQLRKPPPLRLSPDIEAVCSILYSKYPNLLVWDPLGPHGFDTINRTVDFEKASTDYLAAESAARFPVCVFFPANAEQVSFAVTTLNAHPTVRFGLKSGGHNPNPEFSTAAGGLLISFRLNSRSVVPSANGQSVVVGAGCKWKDVYSALHPLGKAAVGGRFGDVGVTGHILGGGLSYLSAQYGFACDNVLSFECVLANGTIVTASANSHPDLYFALRGGGNQFAIVTRLELRTWDVGQKGIIWGGPRAYDAKQQPALFAAIAKFTSNNDAHPKAALLSSFNFIGDVGAMCVVFFFYDGLQPPANVFDEFDRIPAIWSDTKQRAYGDLHEELFSGNFKQLRIVLRENTFPNMPAPQMSSFLLKHNKALRKAAKRLTEPSDLRLFSCEVQPMSRTIVKASQKIGGGNALSMAPEDESRRVSAGPP</sequence>
<dbReference type="SUPFAM" id="SSF56176">
    <property type="entry name" value="FAD-binding/transporter-associated domain-like"/>
    <property type="match status" value="1"/>
</dbReference>
<reference evidence="7 8" key="1">
    <citation type="submission" date="2017-06" db="EMBL/GenBank/DDBJ databases">
        <title>Ant-infecting Ophiocordyceps genomes reveal a high diversity of potential behavioral manipulation genes and a possible major role for enterotoxins.</title>
        <authorList>
            <person name="De Bekker C."/>
            <person name="Evans H.C."/>
            <person name="Brachmann A."/>
            <person name="Hughes D.P."/>
        </authorList>
    </citation>
    <scope>NUCLEOTIDE SEQUENCE [LARGE SCALE GENOMIC DNA]</scope>
    <source>
        <strain evidence="7 8">1348a</strain>
    </source>
</reference>
<evidence type="ECO:0000259" key="6">
    <source>
        <dbReference type="PROSITE" id="PS51387"/>
    </source>
</evidence>
<proteinExistence type="inferred from homology"/>
<dbReference type="EMBL" id="NJEU01000572">
    <property type="protein sequence ID" value="PHH72593.1"/>
    <property type="molecule type" value="Genomic_DNA"/>
</dbReference>
<dbReference type="AlphaFoldDB" id="A0A2C5YY87"/>
<protein>
    <recommendedName>
        <fullName evidence="6">FAD-binding PCMH-type domain-containing protein</fullName>
    </recommendedName>
</protein>
<gene>
    <name evidence="7" type="ORF">CDD82_5901</name>
</gene>
<keyword evidence="3" id="KW-0274">FAD</keyword>
<keyword evidence="2" id="KW-0285">Flavoprotein</keyword>
<dbReference type="InterPro" id="IPR050416">
    <property type="entry name" value="FAD-linked_Oxidoreductase"/>
</dbReference>
<dbReference type="Pfam" id="PF01565">
    <property type="entry name" value="FAD_binding_4"/>
    <property type="match status" value="1"/>
</dbReference>
<dbReference type="InterPro" id="IPR016169">
    <property type="entry name" value="FAD-bd_PCMH_sub2"/>
</dbReference>
<dbReference type="GO" id="GO:0016491">
    <property type="term" value="F:oxidoreductase activity"/>
    <property type="evidence" value="ECO:0007669"/>
    <property type="project" value="UniProtKB-KW"/>
</dbReference>
<evidence type="ECO:0000256" key="1">
    <source>
        <dbReference type="ARBA" id="ARBA00005466"/>
    </source>
</evidence>
<feature type="region of interest" description="Disordered" evidence="5">
    <location>
        <begin position="419"/>
        <end position="439"/>
    </location>
</feature>
<keyword evidence="4" id="KW-0560">Oxidoreductase</keyword>
<comment type="similarity">
    <text evidence="1">Belongs to the oxygen-dependent FAD-linked oxidoreductase family.</text>
</comment>